<dbReference type="RefSeq" id="WP_126444409.1">
    <property type="nucleotide sequence ID" value="NZ_CP034549.1"/>
</dbReference>
<evidence type="ECO:0000313" key="3">
    <source>
        <dbReference type="EMBL" id="AZQ42708.1"/>
    </source>
</evidence>
<keyword evidence="2" id="KW-1133">Transmembrane helix</keyword>
<evidence type="ECO:0000256" key="1">
    <source>
        <dbReference type="SAM" id="MobiDB-lite"/>
    </source>
</evidence>
<organism evidence="4 5">
    <name type="scientific">Nonlabens ponticola</name>
    <dbReference type="NCBI Taxonomy" id="2496866"/>
    <lineage>
        <taxon>Bacteria</taxon>
        <taxon>Pseudomonadati</taxon>
        <taxon>Bacteroidota</taxon>
        <taxon>Flavobacteriia</taxon>
        <taxon>Flavobacteriales</taxon>
        <taxon>Flavobacteriaceae</taxon>
        <taxon>Nonlabens</taxon>
    </lineage>
</organism>
<dbReference type="Proteomes" id="UP000279600">
    <property type="component" value="Chromosome"/>
</dbReference>
<dbReference type="KEGG" id="noj:EJ995_00055"/>
<gene>
    <name evidence="3" type="ORF">EJ995_00055</name>
    <name evidence="4" type="ORF">EJ995_12975</name>
</gene>
<reference evidence="4 5" key="1">
    <citation type="submission" date="2018-12" db="EMBL/GenBank/DDBJ databases">
        <title>Complete genome of Nonlabens sp. MJ115.</title>
        <authorList>
            <person name="Choi H.S."/>
            <person name="Jung J."/>
        </authorList>
    </citation>
    <scope>NUCLEOTIDE SEQUENCE [LARGE SCALE GENOMIC DNA]</scope>
    <source>
        <strain evidence="4 5">MJ115</strain>
    </source>
</reference>
<evidence type="ECO:0000313" key="4">
    <source>
        <dbReference type="EMBL" id="AZQ45099.1"/>
    </source>
</evidence>
<feature type="region of interest" description="Disordered" evidence="1">
    <location>
        <begin position="111"/>
        <end position="139"/>
    </location>
</feature>
<accession>A0A3S9N130</accession>
<dbReference type="EMBL" id="CP034549">
    <property type="protein sequence ID" value="AZQ42708.1"/>
    <property type="molecule type" value="Genomic_DNA"/>
</dbReference>
<dbReference type="EMBL" id="CP034549">
    <property type="protein sequence ID" value="AZQ45099.1"/>
    <property type="molecule type" value="Genomic_DNA"/>
</dbReference>
<evidence type="ECO:0000313" key="5">
    <source>
        <dbReference type="Proteomes" id="UP000279600"/>
    </source>
</evidence>
<feature type="transmembrane region" description="Helical" evidence="2">
    <location>
        <begin position="36"/>
        <end position="57"/>
    </location>
</feature>
<dbReference type="AlphaFoldDB" id="A0A3S9N130"/>
<name>A0A3S9N130_9FLAO</name>
<proteinExistence type="predicted"/>
<dbReference type="OrthoDB" id="1247025at2"/>
<evidence type="ECO:0000256" key="2">
    <source>
        <dbReference type="SAM" id="Phobius"/>
    </source>
</evidence>
<protein>
    <submittedName>
        <fullName evidence="4">Uncharacterized protein</fullName>
    </submittedName>
</protein>
<keyword evidence="2" id="KW-0812">Transmembrane</keyword>
<keyword evidence="2" id="KW-0472">Membrane</keyword>
<keyword evidence="5" id="KW-1185">Reference proteome</keyword>
<sequence>MKKKFDNREIQPSADSWDRLSGMLDAEQKSTNEKPVIYWLGAIAAILILGLIAVPVITSNNEMSSSPENTVVLENDVSSESVITTEPDAEEVKSSKRKPFLQEAIVVAEPKRIKKDTKRSTSTVKERNKSKSQSYKSSIATQSEPIEAIAIIEEPSTMDEPADDIVSSKAADVALSPKDEANRLLDQALQSKATKTMITNASINPQQLLRETEWDLEARRQDRLQNIVEDGFKILKREAVALIDSRN</sequence>
<dbReference type="KEGG" id="noj:EJ995_12975"/>